<accession>A0A816JW90</accession>
<dbReference type="Proteomes" id="UP001295469">
    <property type="component" value="Chromosome C04"/>
</dbReference>
<dbReference type="SUPFAM" id="SSF69765">
    <property type="entry name" value="IpsF-like"/>
    <property type="match status" value="1"/>
</dbReference>
<protein>
    <submittedName>
        <fullName evidence="2">(rape) hypothetical protein</fullName>
    </submittedName>
</protein>
<dbReference type="GO" id="GO:0008685">
    <property type="term" value="F:2-C-methyl-D-erythritol 2,4-cyclodiphosphate synthase activity"/>
    <property type="evidence" value="ECO:0007669"/>
    <property type="project" value="InterPro"/>
</dbReference>
<reference evidence="2" key="1">
    <citation type="submission" date="2021-01" db="EMBL/GenBank/DDBJ databases">
        <authorList>
            <consortium name="Genoscope - CEA"/>
            <person name="William W."/>
        </authorList>
    </citation>
    <scope>NUCLEOTIDE SEQUENCE</scope>
</reference>
<name>A0A816JW90_BRANA</name>
<dbReference type="Pfam" id="PF02542">
    <property type="entry name" value="YgbB"/>
    <property type="match status" value="1"/>
</dbReference>
<feature type="domain" description="2-C-methyl-D-erythritol 2,4-cyclodiphosphate synthase" evidence="1">
    <location>
        <begin position="18"/>
        <end position="45"/>
    </location>
</feature>
<organism evidence="2">
    <name type="scientific">Brassica napus</name>
    <name type="common">Rape</name>
    <dbReference type="NCBI Taxonomy" id="3708"/>
    <lineage>
        <taxon>Eukaryota</taxon>
        <taxon>Viridiplantae</taxon>
        <taxon>Streptophyta</taxon>
        <taxon>Embryophyta</taxon>
        <taxon>Tracheophyta</taxon>
        <taxon>Spermatophyta</taxon>
        <taxon>Magnoliopsida</taxon>
        <taxon>eudicotyledons</taxon>
        <taxon>Gunneridae</taxon>
        <taxon>Pentapetalae</taxon>
        <taxon>rosids</taxon>
        <taxon>malvids</taxon>
        <taxon>Brassicales</taxon>
        <taxon>Brassicaceae</taxon>
        <taxon>Brassiceae</taxon>
        <taxon>Brassica</taxon>
    </lineage>
</organism>
<proteinExistence type="predicted"/>
<evidence type="ECO:0000259" key="1">
    <source>
        <dbReference type="Pfam" id="PF02542"/>
    </source>
</evidence>
<dbReference type="AlphaFoldDB" id="A0A816JW90"/>
<dbReference type="InterPro" id="IPR003526">
    <property type="entry name" value="MECDP_synthase"/>
</dbReference>
<evidence type="ECO:0000313" key="2">
    <source>
        <dbReference type="EMBL" id="CAF1841667.1"/>
    </source>
</evidence>
<dbReference type="EMBL" id="HG994368">
    <property type="protein sequence ID" value="CAF1841667.1"/>
    <property type="molecule type" value="Genomic_DNA"/>
</dbReference>
<dbReference type="Gene3D" id="3.30.1330.50">
    <property type="entry name" value="2-C-methyl-D-erythritol 2,4-cyclodiphosphate synthase"/>
    <property type="match status" value="1"/>
</dbReference>
<dbReference type="InterPro" id="IPR036571">
    <property type="entry name" value="MECDP_synthase_sf"/>
</dbReference>
<sequence length="50" mass="5626">MIYNTMGLSLARLHCLWHRLEPGYPLTIGGIDITHDRGCEAHSDGKSFEL</sequence>
<dbReference type="GO" id="GO:0016114">
    <property type="term" value="P:terpenoid biosynthetic process"/>
    <property type="evidence" value="ECO:0007669"/>
    <property type="project" value="InterPro"/>
</dbReference>
<gene>
    <name evidence="2" type="ORF">DARMORV10_C04P29790.1</name>
</gene>